<proteinExistence type="predicted"/>
<organism evidence="1 2">
    <name type="scientific">Empedobacter falsenii</name>
    <dbReference type="NCBI Taxonomy" id="343874"/>
    <lineage>
        <taxon>Bacteria</taxon>
        <taxon>Pseudomonadati</taxon>
        <taxon>Bacteroidota</taxon>
        <taxon>Flavobacteriia</taxon>
        <taxon>Flavobacteriales</taxon>
        <taxon>Weeksellaceae</taxon>
        <taxon>Empedobacter</taxon>
    </lineage>
</organism>
<accession>A0A3R8SRR0</accession>
<evidence type="ECO:0000313" key="2">
    <source>
        <dbReference type="Proteomes" id="UP000267844"/>
    </source>
</evidence>
<name>A0A3R8SRR0_9FLAO</name>
<gene>
    <name evidence="1" type="ORF">EGI89_13390</name>
</gene>
<dbReference type="AlphaFoldDB" id="A0A3R8SRR0"/>
<reference evidence="1 2" key="1">
    <citation type="submission" date="2018-10" db="EMBL/GenBank/DDBJ databases">
        <title>Transmission dynamics of multidrug resistant bacteria on intensive care unit surfaces.</title>
        <authorList>
            <person name="D'Souza A.W."/>
            <person name="Potter R.F."/>
            <person name="Wallace M."/>
            <person name="Shupe A."/>
            <person name="Patel S."/>
            <person name="Sun S."/>
            <person name="Gul D."/>
            <person name="Kwon J.H."/>
            <person name="Andleeb S."/>
            <person name="Burnham C.-A.D."/>
            <person name="Dantas G."/>
        </authorList>
    </citation>
    <scope>NUCLEOTIDE SEQUENCE [LARGE SCALE GENOMIC DNA]</scope>
    <source>
        <strain evidence="1 2">WF_348</strain>
    </source>
</reference>
<dbReference type="RefSeq" id="WP_125350545.1">
    <property type="nucleotide sequence ID" value="NZ_RHPN01000039.1"/>
</dbReference>
<dbReference type="Proteomes" id="UP000267844">
    <property type="component" value="Unassembled WGS sequence"/>
</dbReference>
<sequence>MKVKLLAIILSNYAFSQIGIGTVLPKSKLDVEGDIILRNSLRVGGNDLTKGNAGLKDQVLVSQGVGMSPTWKYVNVPFMENGQYKLINTYVIDDNIGIKSITISGVNYLNKIGDQFDSSWTKISGLKTIVEIKSNENKTTYQFQTGVESVTTSSVGEVKFMCGIFKDNKLVALRPDKITTITTNTPMQYMYTLNYTEENTPIGSYSIELACRGIEGNSHTLSIGTNTTSSTNSNNFQLKSFLKIDLAELITFKAQ</sequence>
<protein>
    <submittedName>
        <fullName evidence="1">Uncharacterized protein</fullName>
    </submittedName>
</protein>
<dbReference type="EMBL" id="RHPO01000040">
    <property type="protein sequence ID" value="RRT88586.1"/>
    <property type="molecule type" value="Genomic_DNA"/>
</dbReference>
<evidence type="ECO:0000313" key="1">
    <source>
        <dbReference type="EMBL" id="RRT88586.1"/>
    </source>
</evidence>
<comment type="caution">
    <text evidence="1">The sequence shown here is derived from an EMBL/GenBank/DDBJ whole genome shotgun (WGS) entry which is preliminary data.</text>
</comment>